<name>A0A3D6BRN1_9FLAO</name>
<sequence length="209" mass="23517">MKHFKLLTICLVVLITANLQAQTNYEKGMQKAFDLWGTNPIEASQMFERIANAEPDNWLPPYYAAETLILDGFTKLDNKEVLEAQLNQAQNFLNDATAISKNNPEIMVLQALLYTVYVASDGATYGMTLSGKIMSLYEQAEALAPNNPRVVLNKADWEMGGARYFGQDTTPFCKDVERALQLFATFKPESKFAPSWGKERAEEILKDCK</sequence>
<dbReference type="EMBL" id="DPRK01000153">
    <property type="protein sequence ID" value="HCY81843.1"/>
    <property type="molecule type" value="Genomic_DNA"/>
</dbReference>
<keyword evidence="1" id="KW-0732">Signal</keyword>
<reference evidence="2 3" key="1">
    <citation type="journal article" date="2018" name="Nat. Biotechnol.">
        <title>A standardized bacterial taxonomy based on genome phylogeny substantially revises the tree of life.</title>
        <authorList>
            <person name="Parks D.H."/>
            <person name="Chuvochina M."/>
            <person name="Waite D.W."/>
            <person name="Rinke C."/>
            <person name="Skarshewski A."/>
            <person name="Chaumeil P.A."/>
            <person name="Hugenholtz P."/>
        </authorList>
    </citation>
    <scope>NUCLEOTIDE SEQUENCE [LARGE SCALE GENOMIC DNA]</scope>
    <source>
        <strain evidence="2">UBA10227</strain>
    </source>
</reference>
<gene>
    <name evidence="2" type="ORF">DHV22_09715</name>
</gene>
<evidence type="ECO:0000313" key="3">
    <source>
        <dbReference type="Proteomes" id="UP000263268"/>
    </source>
</evidence>
<dbReference type="Proteomes" id="UP000263268">
    <property type="component" value="Unassembled WGS sequence"/>
</dbReference>
<comment type="caution">
    <text evidence="2">The sequence shown here is derived from an EMBL/GenBank/DDBJ whole genome shotgun (WGS) entry which is preliminary data.</text>
</comment>
<dbReference type="RefSeq" id="WP_370102022.1">
    <property type="nucleotide sequence ID" value="NZ_CAXQWG010000281.1"/>
</dbReference>
<accession>A0A3D6BRN1</accession>
<evidence type="ECO:0008006" key="4">
    <source>
        <dbReference type="Google" id="ProtNLM"/>
    </source>
</evidence>
<proteinExistence type="predicted"/>
<feature type="chain" id="PRO_5017761447" description="Tetratricopeptide repeat protein" evidence="1">
    <location>
        <begin position="22"/>
        <end position="209"/>
    </location>
</feature>
<dbReference type="AlphaFoldDB" id="A0A3D6BRN1"/>
<protein>
    <recommendedName>
        <fullName evidence="4">Tetratricopeptide repeat protein</fullName>
    </recommendedName>
</protein>
<evidence type="ECO:0000313" key="2">
    <source>
        <dbReference type="EMBL" id="HCY81843.1"/>
    </source>
</evidence>
<evidence type="ECO:0000256" key="1">
    <source>
        <dbReference type="SAM" id="SignalP"/>
    </source>
</evidence>
<feature type="signal peptide" evidence="1">
    <location>
        <begin position="1"/>
        <end position="21"/>
    </location>
</feature>
<organism evidence="2 3">
    <name type="scientific">Xanthomarina gelatinilytica</name>
    <dbReference type="NCBI Taxonomy" id="1137281"/>
    <lineage>
        <taxon>Bacteria</taxon>
        <taxon>Pseudomonadati</taxon>
        <taxon>Bacteroidota</taxon>
        <taxon>Flavobacteriia</taxon>
        <taxon>Flavobacteriales</taxon>
        <taxon>Flavobacteriaceae</taxon>
        <taxon>Xanthomarina</taxon>
    </lineage>
</organism>